<organism evidence="1 2">
    <name type="scientific">Hyalella azteca</name>
    <name type="common">Amphipod</name>
    <dbReference type="NCBI Taxonomy" id="294128"/>
    <lineage>
        <taxon>Eukaryota</taxon>
        <taxon>Metazoa</taxon>
        <taxon>Ecdysozoa</taxon>
        <taxon>Arthropoda</taxon>
        <taxon>Crustacea</taxon>
        <taxon>Multicrustacea</taxon>
        <taxon>Malacostraca</taxon>
        <taxon>Eumalacostraca</taxon>
        <taxon>Peracarida</taxon>
        <taxon>Amphipoda</taxon>
        <taxon>Senticaudata</taxon>
        <taxon>Talitrida</taxon>
        <taxon>Talitroidea</taxon>
        <taxon>Hyalellidae</taxon>
        <taxon>Hyalella</taxon>
    </lineage>
</organism>
<keyword evidence="1" id="KW-1185">Reference proteome</keyword>
<accession>A0A8B7N234</accession>
<gene>
    <name evidence="2" type="primary">LOC108665283</name>
</gene>
<evidence type="ECO:0000313" key="2">
    <source>
        <dbReference type="RefSeq" id="XP_018007508.1"/>
    </source>
</evidence>
<proteinExistence type="predicted"/>
<sequence length="331" mass="34329">MQVPKMQNLVNLPGNVGNDFFNPASSRLDSSPQAMIGSGNSAAVGLHSERHFPASSCFNTLGCPGISQQQQHGARPTGSVVVKPTNAGGVVGGLIRGTALPIKMSSSPLQQQQVCKSSSITITSPANLPSSLQCNTNLSPNQASSVHSLPVNVPSCSLMGPSCTYIFPGGVSTMAPSVNNSLRPQLAPPPYTSTAMNVLNIPISAPLKVAACSGGDISNTSLSHISQAPNIVASSSPAGTYSSNLSLQSSLPCTSTMTSSSSVLAATSGSATLPYDKTEVMNFIKQEPMDMDVKKEPLSTEGSDVKVKMEIKTEVKDELSNLKSHQKQIVT</sequence>
<dbReference type="GeneID" id="108665283"/>
<dbReference type="KEGG" id="hazt:108665283"/>
<dbReference type="Proteomes" id="UP000694843">
    <property type="component" value="Unplaced"/>
</dbReference>
<evidence type="ECO:0000313" key="1">
    <source>
        <dbReference type="Proteomes" id="UP000694843"/>
    </source>
</evidence>
<dbReference type="RefSeq" id="XP_018007508.1">
    <property type="nucleotide sequence ID" value="XM_018152019.2"/>
</dbReference>
<name>A0A8B7N234_HYAAZ</name>
<dbReference type="AlphaFoldDB" id="A0A8B7N234"/>
<reference evidence="2" key="1">
    <citation type="submission" date="2025-08" db="UniProtKB">
        <authorList>
            <consortium name="RefSeq"/>
        </authorList>
    </citation>
    <scope>IDENTIFICATION</scope>
    <source>
        <tissue evidence="2">Whole organism</tissue>
    </source>
</reference>
<protein>
    <submittedName>
        <fullName evidence="2">Uncharacterized protein LOC108665283</fullName>
    </submittedName>
</protein>